<keyword evidence="5" id="KW-1185">Reference proteome</keyword>
<name>A0A1B1U7F8_9HELI</name>
<dbReference type="InterPro" id="IPR015947">
    <property type="entry name" value="PUA-like_sf"/>
</dbReference>
<feature type="domain" description="Sulphate adenylyltransferase catalytic" evidence="2">
    <location>
        <begin position="144"/>
        <end position="349"/>
    </location>
</feature>
<dbReference type="Pfam" id="PF01747">
    <property type="entry name" value="ATP-sulfurylase"/>
    <property type="match status" value="1"/>
</dbReference>
<dbReference type="InterPro" id="IPR024951">
    <property type="entry name" value="Sulfurylase_cat_dom"/>
</dbReference>
<dbReference type="Proteomes" id="UP000092884">
    <property type="component" value="Chromosome"/>
</dbReference>
<dbReference type="OrthoDB" id="9804504at2"/>
<dbReference type="Gene3D" id="3.40.50.620">
    <property type="entry name" value="HUPs"/>
    <property type="match status" value="1"/>
</dbReference>
<protein>
    <recommendedName>
        <fullName evidence="6">Sulfate adenylyltransferase</fullName>
    </recommendedName>
</protein>
<proteinExistence type="predicted"/>
<sequence length="393" mass="44787">MESNAKNKQIHIDKEALCILELAQENLLQPVTGLMSQKEMLEVDQSGFYKNCSFPSSLILSPSGKKNEEIITSLQPQENVELCIQDQSVGTLQVEEIFPIDKESRIKQIMGGNLGHPDIGRVYKRIGNYAVYGKYQVITSDITRNKAIIRDKIQELGARKISGIFLNANPIHKVHEKILQEALLRNDLLIIFLTRPHHTTWLLPYELRYKNVQCVIDNFLPSARVLLLPMDYTYLLSGTNRMILNAIICKNYGCTEFIASLGSSNLSTFYEGDRTHTILDSIQGVEIAKHLVSEYIYCDTCNNIKSTKICPHGTHHHISYDSRDFFELLKLGVMPPEVFIRKEVSASILAHLFPSQAKKLDKLYYDLISSKGIIEEGSDENFYINLSRLYRVK</sequence>
<dbReference type="AlphaFoldDB" id="A0A1B1U7F8"/>
<evidence type="ECO:0000259" key="3">
    <source>
        <dbReference type="Pfam" id="PF14306"/>
    </source>
</evidence>
<gene>
    <name evidence="4" type="ORF">BBW65_07345</name>
</gene>
<feature type="domain" description="ATP-sulfurylase PUA-like" evidence="3">
    <location>
        <begin position="4"/>
        <end position="139"/>
    </location>
</feature>
<dbReference type="InterPro" id="IPR025980">
    <property type="entry name" value="ATP-Sase_PUA-like_dom"/>
</dbReference>
<dbReference type="SUPFAM" id="SSF52374">
    <property type="entry name" value="Nucleotidylyl transferase"/>
    <property type="match status" value="1"/>
</dbReference>
<dbReference type="PANTHER" id="PTHR43509:SF1">
    <property type="entry name" value="SULFATE ADENYLYLTRANSFERASE"/>
    <property type="match status" value="1"/>
</dbReference>
<comment type="pathway">
    <text evidence="1">Sulfur metabolism; hydrogen sulfide biosynthesis; sulfite from sulfate: step 1/3.</text>
</comment>
<evidence type="ECO:0008006" key="6">
    <source>
        <dbReference type="Google" id="ProtNLM"/>
    </source>
</evidence>
<dbReference type="SUPFAM" id="SSF88697">
    <property type="entry name" value="PUA domain-like"/>
    <property type="match status" value="1"/>
</dbReference>
<accession>A0A1B1U7F8</accession>
<reference evidence="5" key="1">
    <citation type="submission" date="2016-07" db="EMBL/GenBank/DDBJ databases">
        <authorList>
            <person name="Florea S."/>
            <person name="Webb J.S."/>
            <person name="Jaromczyk J."/>
            <person name="Schardl C.L."/>
        </authorList>
    </citation>
    <scope>NUCLEOTIDE SEQUENCE [LARGE SCALE GENOMIC DNA]</scope>
    <source>
        <strain evidence="5">MIT 01-6242</strain>
    </source>
</reference>
<dbReference type="RefSeq" id="WP_066341555.1">
    <property type="nucleotide sequence ID" value="NZ_CP016503.1"/>
</dbReference>
<dbReference type="Pfam" id="PF14306">
    <property type="entry name" value="PUA_2"/>
    <property type="match status" value="1"/>
</dbReference>
<evidence type="ECO:0000313" key="5">
    <source>
        <dbReference type="Proteomes" id="UP000092884"/>
    </source>
</evidence>
<dbReference type="STRING" id="222136.BBW65_07345"/>
<dbReference type="GO" id="GO:0004781">
    <property type="term" value="F:sulfate adenylyltransferase (ATP) activity"/>
    <property type="evidence" value="ECO:0007669"/>
    <property type="project" value="InterPro"/>
</dbReference>
<evidence type="ECO:0000313" key="4">
    <source>
        <dbReference type="EMBL" id="ANV98622.1"/>
    </source>
</evidence>
<dbReference type="InterPro" id="IPR014729">
    <property type="entry name" value="Rossmann-like_a/b/a_fold"/>
</dbReference>
<dbReference type="KEGG" id="het:BBW65_07345"/>
<dbReference type="EMBL" id="CP016503">
    <property type="protein sequence ID" value="ANV98622.1"/>
    <property type="molecule type" value="Genomic_DNA"/>
</dbReference>
<dbReference type="PANTHER" id="PTHR43509">
    <property type="match status" value="1"/>
</dbReference>
<organism evidence="4 5">
    <name type="scientific">Helicobacter enhydrae</name>
    <dbReference type="NCBI Taxonomy" id="222136"/>
    <lineage>
        <taxon>Bacteria</taxon>
        <taxon>Pseudomonadati</taxon>
        <taxon>Campylobacterota</taxon>
        <taxon>Epsilonproteobacteria</taxon>
        <taxon>Campylobacterales</taxon>
        <taxon>Helicobacteraceae</taxon>
        <taxon>Helicobacter</taxon>
    </lineage>
</organism>
<dbReference type="Gene3D" id="3.10.400.10">
    <property type="entry name" value="Sulfate adenylyltransferase"/>
    <property type="match status" value="1"/>
</dbReference>
<evidence type="ECO:0000259" key="2">
    <source>
        <dbReference type="Pfam" id="PF01747"/>
    </source>
</evidence>
<evidence type="ECO:0000256" key="1">
    <source>
        <dbReference type="ARBA" id="ARBA00005048"/>
    </source>
</evidence>